<proteinExistence type="inferred from homology"/>
<dbReference type="InterPro" id="IPR019734">
    <property type="entry name" value="TPR_rpt"/>
</dbReference>
<comment type="subcellular location">
    <subcellularLocation>
        <location evidence="1">Cytoplasm</location>
    </subcellularLocation>
</comment>
<dbReference type="PANTHER" id="PTHR15175:SF0">
    <property type="entry name" value="SH3 DOMAIN-CONTAINING PROTEIN C23A1.17"/>
    <property type="match status" value="1"/>
</dbReference>
<evidence type="ECO:0000256" key="1">
    <source>
        <dbReference type="ARBA" id="ARBA00004496"/>
    </source>
</evidence>
<dbReference type="Pfam" id="PF00515">
    <property type="entry name" value="TPR_1"/>
    <property type="match status" value="1"/>
</dbReference>
<dbReference type="OrthoDB" id="9450131at2759"/>
<dbReference type="InterPro" id="IPR011990">
    <property type="entry name" value="TPR-like_helical_dom_sf"/>
</dbReference>
<organism evidence="9 10">
    <name type="scientific">Hesseltinella vesiculosa</name>
    <dbReference type="NCBI Taxonomy" id="101127"/>
    <lineage>
        <taxon>Eukaryota</taxon>
        <taxon>Fungi</taxon>
        <taxon>Fungi incertae sedis</taxon>
        <taxon>Mucoromycota</taxon>
        <taxon>Mucoromycotina</taxon>
        <taxon>Mucoromycetes</taxon>
        <taxon>Mucorales</taxon>
        <taxon>Cunninghamellaceae</taxon>
        <taxon>Hesseltinella</taxon>
    </lineage>
</organism>
<evidence type="ECO:0000256" key="8">
    <source>
        <dbReference type="SAM" id="MobiDB-lite"/>
    </source>
</evidence>
<reference evidence="9 10" key="1">
    <citation type="submission" date="2016-07" db="EMBL/GenBank/DDBJ databases">
        <title>Pervasive Adenine N6-methylation of Active Genes in Fungi.</title>
        <authorList>
            <consortium name="DOE Joint Genome Institute"/>
            <person name="Mondo S.J."/>
            <person name="Dannebaum R.O."/>
            <person name="Kuo R.C."/>
            <person name="Labutti K."/>
            <person name="Haridas S."/>
            <person name="Kuo A."/>
            <person name="Salamov A."/>
            <person name="Ahrendt S.R."/>
            <person name="Lipzen A."/>
            <person name="Sullivan W."/>
            <person name="Andreopoulos W.B."/>
            <person name="Clum A."/>
            <person name="Lindquist E."/>
            <person name="Daum C."/>
            <person name="Ramamoorthy G.K."/>
            <person name="Gryganskyi A."/>
            <person name="Culley D."/>
            <person name="Magnuson J.K."/>
            <person name="James T.Y."/>
            <person name="O'Malley M.A."/>
            <person name="Stajich J.E."/>
            <person name="Spatafora J.W."/>
            <person name="Visel A."/>
            <person name="Grigoriev I.V."/>
        </authorList>
    </citation>
    <scope>NUCLEOTIDE SEQUENCE [LARGE SCALE GENOMIC DNA]</scope>
    <source>
        <strain evidence="9 10">NRRL 3301</strain>
    </source>
</reference>
<dbReference type="FunFam" id="1.25.40.10:FF:000017">
    <property type="entry name" value="NADPH oxidase regulator NoxR"/>
    <property type="match status" value="1"/>
</dbReference>
<dbReference type="PROSITE" id="PS50293">
    <property type="entry name" value="TPR_REGION"/>
    <property type="match status" value="1"/>
</dbReference>
<comment type="caution">
    <text evidence="9">The sequence shown here is derived from an EMBL/GenBank/DDBJ whole genome shotgun (WGS) entry which is preliminary data.</text>
</comment>
<accession>A0A1X2GIS6</accession>
<feature type="compositionally biased region" description="Low complexity" evidence="8">
    <location>
        <begin position="281"/>
        <end position="291"/>
    </location>
</feature>
<evidence type="ECO:0000313" key="10">
    <source>
        <dbReference type="Proteomes" id="UP000242146"/>
    </source>
</evidence>
<dbReference type="PROSITE" id="PS50005">
    <property type="entry name" value="TPR"/>
    <property type="match status" value="1"/>
</dbReference>
<keyword evidence="4" id="KW-0963">Cytoplasm</keyword>
<evidence type="ECO:0000256" key="7">
    <source>
        <dbReference type="PROSITE-ProRule" id="PRU00339"/>
    </source>
</evidence>
<keyword evidence="6 7" id="KW-0802">TPR repeat</keyword>
<protein>
    <submittedName>
        <fullName evidence="9">Uncharacterized protein</fullName>
    </submittedName>
</protein>
<dbReference type="GO" id="GO:0005737">
    <property type="term" value="C:cytoplasm"/>
    <property type="evidence" value="ECO:0007669"/>
    <property type="project" value="UniProtKB-SubCell"/>
</dbReference>
<dbReference type="PANTHER" id="PTHR15175">
    <property type="entry name" value="NEUTROPHIL CYTOSOLIC FACTOR 2, NEUTROPHIL NADPH OXIDASE FACTOR 2"/>
    <property type="match status" value="1"/>
</dbReference>
<keyword evidence="3" id="KW-0728">SH3 domain</keyword>
<dbReference type="InterPro" id="IPR051864">
    <property type="entry name" value="NCF2_NOXA1"/>
</dbReference>
<sequence>MERKRDIRRWQIASLAIDNNQYQKALESYSECCPSSKQHFNMGMIYAALGRHRQALEAYAKAIEIDTYFAVGYFQAGVCHFQLTNFAQARACFDSAYHCLRGNKMINYRQLGLQFVLYACEILYNRGVCLLYMDNEMEGVIDFFEAQRLKVHRQHITIDLAVQTRSQKLGIYSVPPAVVFRLTDTQRQLLEDTDLTTTFYKMYDKFMLASAGTAKNPAIPEGCSAYVALPTDNNASSAPRRQPANRPHHSQPSPISKKRRTSKTYLRSSSCVAADILPKPSFSSSSSSSISPTRNTSLKPAHTPLIQRPLPRTRSLPSLQKQPLPPAIQVGPFPSSSEKHELSSSASPNTPALIHSASSTSTLGSPLALALAPDPHPTATYHLADVPAAADHKLQAPDPAALSSSKVKVKLHHQDSRVLMLPANLSFCALLDKIYEKLDVPASATLALKYRNKEGAIVPLDPPTQTWCLARLLEDTIQRSNSPLGKVELWCNLVNQQQ</sequence>
<dbReference type="SMART" id="SM00028">
    <property type="entry name" value="TPR"/>
    <property type="match status" value="3"/>
</dbReference>
<evidence type="ECO:0000256" key="3">
    <source>
        <dbReference type="ARBA" id="ARBA00022443"/>
    </source>
</evidence>
<dbReference type="SUPFAM" id="SSF48452">
    <property type="entry name" value="TPR-like"/>
    <property type="match status" value="1"/>
</dbReference>
<dbReference type="CDD" id="cd05992">
    <property type="entry name" value="PB1"/>
    <property type="match status" value="1"/>
</dbReference>
<dbReference type="Proteomes" id="UP000242146">
    <property type="component" value="Unassembled WGS sequence"/>
</dbReference>
<name>A0A1X2GIS6_9FUNG</name>
<evidence type="ECO:0000256" key="2">
    <source>
        <dbReference type="ARBA" id="ARBA00008051"/>
    </source>
</evidence>
<evidence type="ECO:0000256" key="6">
    <source>
        <dbReference type="ARBA" id="ARBA00022803"/>
    </source>
</evidence>
<keyword evidence="5" id="KW-0677">Repeat</keyword>
<dbReference type="Gene3D" id="1.25.40.10">
    <property type="entry name" value="Tetratricopeptide repeat domain"/>
    <property type="match status" value="1"/>
</dbReference>
<dbReference type="STRING" id="101127.A0A1X2GIS6"/>
<feature type="region of interest" description="Disordered" evidence="8">
    <location>
        <begin position="280"/>
        <end position="358"/>
    </location>
</feature>
<evidence type="ECO:0000256" key="5">
    <source>
        <dbReference type="ARBA" id="ARBA00022737"/>
    </source>
</evidence>
<dbReference type="Gene3D" id="3.10.20.90">
    <property type="entry name" value="Phosphatidylinositol 3-kinase Catalytic Subunit, Chain A, domain 1"/>
    <property type="match status" value="1"/>
</dbReference>
<comment type="similarity">
    <text evidence="2">Belongs to the NCF2/NOXA1 family.</text>
</comment>
<gene>
    <name evidence="9" type="ORF">DM01DRAFT_1305276</name>
</gene>
<evidence type="ECO:0000313" key="9">
    <source>
        <dbReference type="EMBL" id="ORX54606.1"/>
    </source>
</evidence>
<feature type="repeat" description="TPR" evidence="7">
    <location>
        <begin position="36"/>
        <end position="69"/>
    </location>
</feature>
<dbReference type="EMBL" id="MCGT01000013">
    <property type="protein sequence ID" value="ORX54606.1"/>
    <property type="molecule type" value="Genomic_DNA"/>
</dbReference>
<dbReference type="AlphaFoldDB" id="A0A1X2GIS6"/>
<keyword evidence="10" id="KW-1185">Reference proteome</keyword>
<dbReference type="SUPFAM" id="SSF54277">
    <property type="entry name" value="CAD &amp; PB1 domains"/>
    <property type="match status" value="1"/>
</dbReference>
<evidence type="ECO:0000256" key="4">
    <source>
        <dbReference type="ARBA" id="ARBA00022490"/>
    </source>
</evidence>
<feature type="region of interest" description="Disordered" evidence="8">
    <location>
        <begin position="230"/>
        <end position="264"/>
    </location>
</feature>